<feature type="compositionally biased region" description="Basic and acidic residues" evidence="1">
    <location>
        <begin position="171"/>
        <end position="182"/>
    </location>
</feature>
<name>A0A7J8DHU9_ROUAE</name>
<keyword evidence="3" id="KW-1185">Reference proteome</keyword>
<feature type="region of interest" description="Disordered" evidence="1">
    <location>
        <begin position="162"/>
        <end position="189"/>
    </location>
</feature>
<comment type="caution">
    <text evidence="2">The sequence shown here is derived from an EMBL/GenBank/DDBJ whole genome shotgun (WGS) entry which is preliminary data.</text>
</comment>
<dbReference type="Proteomes" id="UP000593571">
    <property type="component" value="Unassembled WGS sequence"/>
</dbReference>
<evidence type="ECO:0000313" key="3">
    <source>
        <dbReference type="Proteomes" id="UP000593571"/>
    </source>
</evidence>
<gene>
    <name evidence="2" type="ORF">HJG63_008531</name>
</gene>
<evidence type="ECO:0000256" key="1">
    <source>
        <dbReference type="SAM" id="MobiDB-lite"/>
    </source>
</evidence>
<dbReference type="EMBL" id="JACASE010000012">
    <property type="protein sequence ID" value="KAF6422693.1"/>
    <property type="molecule type" value="Genomic_DNA"/>
</dbReference>
<evidence type="ECO:0000313" key="2">
    <source>
        <dbReference type="EMBL" id="KAF6422693.1"/>
    </source>
</evidence>
<organism evidence="2 3">
    <name type="scientific">Rousettus aegyptiacus</name>
    <name type="common">Egyptian fruit bat</name>
    <name type="synonym">Pteropus aegyptiacus</name>
    <dbReference type="NCBI Taxonomy" id="9407"/>
    <lineage>
        <taxon>Eukaryota</taxon>
        <taxon>Metazoa</taxon>
        <taxon>Chordata</taxon>
        <taxon>Craniata</taxon>
        <taxon>Vertebrata</taxon>
        <taxon>Euteleostomi</taxon>
        <taxon>Mammalia</taxon>
        <taxon>Eutheria</taxon>
        <taxon>Laurasiatheria</taxon>
        <taxon>Chiroptera</taxon>
        <taxon>Yinpterochiroptera</taxon>
        <taxon>Pteropodoidea</taxon>
        <taxon>Pteropodidae</taxon>
        <taxon>Rousettinae</taxon>
        <taxon>Rousettus</taxon>
    </lineage>
</organism>
<protein>
    <submittedName>
        <fullName evidence="2">Uncharacterized protein</fullName>
    </submittedName>
</protein>
<reference evidence="2 3" key="1">
    <citation type="journal article" date="2020" name="Nature">
        <title>Six reference-quality genomes reveal evolution of bat adaptations.</title>
        <authorList>
            <person name="Jebb D."/>
            <person name="Huang Z."/>
            <person name="Pippel M."/>
            <person name="Hughes G.M."/>
            <person name="Lavrichenko K."/>
            <person name="Devanna P."/>
            <person name="Winkler S."/>
            <person name="Jermiin L.S."/>
            <person name="Skirmuntt E.C."/>
            <person name="Katzourakis A."/>
            <person name="Burkitt-Gray L."/>
            <person name="Ray D.A."/>
            <person name="Sullivan K.A.M."/>
            <person name="Roscito J.G."/>
            <person name="Kirilenko B.M."/>
            <person name="Davalos L.M."/>
            <person name="Corthals A.P."/>
            <person name="Power M.L."/>
            <person name="Jones G."/>
            <person name="Ransome R.D."/>
            <person name="Dechmann D.K.N."/>
            <person name="Locatelli A.G."/>
            <person name="Puechmaille S.J."/>
            <person name="Fedrigo O."/>
            <person name="Jarvis E.D."/>
            <person name="Hiller M."/>
            <person name="Vernes S.C."/>
            <person name="Myers E.W."/>
            <person name="Teeling E.C."/>
        </authorList>
    </citation>
    <scope>NUCLEOTIDE SEQUENCE [LARGE SCALE GENOMIC DNA]</scope>
    <source>
        <strain evidence="2">MRouAeg1</strain>
        <tissue evidence="2">Muscle</tissue>
    </source>
</reference>
<proteinExistence type="predicted"/>
<dbReference type="AlphaFoldDB" id="A0A7J8DHU9"/>
<sequence>MLLVDSVHVYCRLLEAVRKPKLREMKLVGQGHRATAYVLEKGFKPSSFRAASVPLKPFIGYSSYYWWKQLLLPRKLRSFPPLCSPNTPTVHRVDFRSVVAVQQGSRRTCLPGGAQLSASAMLGSATWAERHVENVPASELLEAAMPWIPRWLLPMRQSHRAPSGECAGQEAVRHHAPDRGPWDRPPGFSPGLAALCP</sequence>
<accession>A0A7J8DHU9</accession>